<proteinExistence type="predicted"/>
<feature type="transmembrane region" description="Helical" evidence="1">
    <location>
        <begin position="322"/>
        <end position="343"/>
    </location>
</feature>
<dbReference type="PANTHER" id="PTHR35342">
    <property type="entry name" value="TRICARBOXYLIC TRANSPORT PROTEIN"/>
    <property type="match status" value="1"/>
</dbReference>
<feature type="transmembrane region" description="Helical" evidence="1">
    <location>
        <begin position="108"/>
        <end position="135"/>
    </location>
</feature>
<keyword evidence="1" id="KW-0812">Transmembrane</keyword>
<feature type="transmembrane region" description="Helical" evidence="1">
    <location>
        <begin position="203"/>
        <end position="223"/>
    </location>
</feature>
<keyword evidence="1" id="KW-0472">Membrane</keyword>
<evidence type="ECO:0000313" key="4">
    <source>
        <dbReference type="Proteomes" id="UP000480350"/>
    </source>
</evidence>
<feature type="transmembrane region" description="Helical" evidence="1">
    <location>
        <begin position="466"/>
        <end position="487"/>
    </location>
</feature>
<dbReference type="RefSeq" id="WP_160763686.1">
    <property type="nucleotide sequence ID" value="NZ_WUPT01000001.1"/>
</dbReference>
<feature type="transmembrane region" description="Helical" evidence="1">
    <location>
        <begin position="147"/>
        <end position="164"/>
    </location>
</feature>
<reference evidence="3 4" key="1">
    <citation type="submission" date="2019-12" db="EMBL/GenBank/DDBJ databases">
        <authorList>
            <person name="Lee S.D."/>
        </authorList>
    </citation>
    <scope>NUCLEOTIDE SEQUENCE [LARGE SCALE GENOMIC DNA]</scope>
    <source>
        <strain evidence="3 4">GH1-50</strain>
    </source>
</reference>
<gene>
    <name evidence="3" type="ORF">GQ651_08235</name>
</gene>
<dbReference type="Pfam" id="PF01970">
    <property type="entry name" value="TctA"/>
    <property type="match status" value="1"/>
</dbReference>
<organism evidence="3 4">
    <name type="scientific">Kangsaoukella pontilimi</name>
    <dbReference type="NCBI Taxonomy" id="2691042"/>
    <lineage>
        <taxon>Bacteria</taxon>
        <taxon>Pseudomonadati</taxon>
        <taxon>Pseudomonadota</taxon>
        <taxon>Alphaproteobacteria</taxon>
        <taxon>Rhodobacterales</taxon>
        <taxon>Paracoccaceae</taxon>
        <taxon>Kangsaoukella</taxon>
    </lineage>
</organism>
<keyword evidence="4" id="KW-1185">Reference proteome</keyword>
<feature type="transmembrane region" description="Helical" evidence="1">
    <location>
        <begin position="19"/>
        <end position="39"/>
    </location>
</feature>
<reference evidence="3 4" key="2">
    <citation type="submission" date="2020-03" db="EMBL/GenBank/DDBJ databases">
        <title>Kangsaoukella pontilimi gen. nov., sp. nov., a new member of the family Rhodobacteraceae isolated from a tidal mudflat.</title>
        <authorList>
            <person name="Kim I.S."/>
        </authorList>
    </citation>
    <scope>NUCLEOTIDE SEQUENCE [LARGE SCALE GENOMIC DNA]</scope>
    <source>
        <strain evidence="3 4">GH1-50</strain>
    </source>
</reference>
<feature type="transmembrane region" description="Helical" evidence="1">
    <location>
        <begin position="391"/>
        <end position="408"/>
    </location>
</feature>
<comment type="caution">
    <text evidence="3">The sequence shown here is derived from an EMBL/GenBank/DDBJ whole genome shotgun (WGS) entry which is preliminary data.</text>
</comment>
<name>A0A7C9MA85_9RHOB</name>
<feature type="domain" description="DUF112" evidence="2">
    <location>
        <begin position="20"/>
        <end position="438"/>
    </location>
</feature>
<evidence type="ECO:0000256" key="1">
    <source>
        <dbReference type="SAM" id="Phobius"/>
    </source>
</evidence>
<dbReference type="InterPro" id="IPR002823">
    <property type="entry name" value="DUF112_TM"/>
</dbReference>
<protein>
    <submittedName>
        <fullName evidence="3">Tripartite tricarboxylate transporter permease</fullName>
    </submittedName>
</protein>
<evidence type="ECO:0000259" key="2">
    <source>
        <dbReference type="Pfam" id="PF01970"/>
    </source>
</evidence>
<accession>A0A7C9MA85</accession>
<feature type="transmembrane region" description="Helical" evidence="1">
    <location>
        <begin position="170"/>
        <end position="191"/>
    </location>
</feature>
<dbReference type="PANTHER" id="PTHR35342:SF5">
    <property type="entry name" value="TRICARBOXYLIC TRANSPORT PROTEIN"/>
    <property type="match status" value="1"/>
</dbReference>
<dbReference type="Proteomes" id="UP000480350">
    <property type="component" value="Unassembled WGS sequence"/>
</dbReference>
<evidence type="ECO:0000313" key="3">
    <source>
        <dbReference type="EMBL" id="MXQ07833.1"/>
    </source>
</evidence>
<dbReference type="EMBL" id="WUPT01000001">
    <property type="protein sequence ID" value="MXQ07833.1"/>
    <property type="molecule type" value="Genomic_DNA"/>
</dbReference>
<dbReference type="AlphaFoldDB" id="A0A7C9MA85"/>
<keyword evidence="1" id="KW-1133">Transmembrane helix</keyword>
<feature type="transmembrane region" description="Helical" evidence="1">
    <location>
        <begin position="355"/>
        <end position="379"/>
    </location>
</feature>
<sequence length="513" mass="54140">MEIISGFGNGLLVALQPENLLYCFVGVFLGTFIGVLPGIGSMAAISMILPLTFYLEPTSALVMIAGVYYGAEYGGSIASILMNIPGTPSSSITCIDGYPMARDGRAGIALFASAIASFGGGIVGMIVMAVLAPGLAELALNFGPTEYFAVILLGLVAASAVSNGSPLKGITMVVAGLMLGTVGVDITTGAERFTMGIPEMRDGVHLVIVAMGLFGVGELIVSIRANASGAFQNEIDYKKFYPSRAEWKAMFGPIMRGSGIGSFFGALPGTGQTVASAVAYAVEKKVSPNRAGFGKGAIEGVAVPEAANNSATQTAFIPTLTLGVPGSASMALVIGALMMYGIVPGPRLLVDHADLFWGLVASFLIGNILLLILNIPLIGLWVRLLKIPYKYMYPTIIVLICVGVYSLNNNVFDVWLTLVFGWAGYLMRLFRFEPAPFLIGFVLGPMMEEQLRRAMLLSRGDPTVFLTRPISGTLIAITALLLVYALYSGMKARRARQRAHAVTETSDLQQGKS</sequence>